<dbReference type="GO" id="GO:0004619">
    <property type="term" value="F:phosphoglycerate mutase activity"/>
    <property type="evidence" value="ECO:0007669"/>
    <property type="project" value="UniProtKB-UniRule"/>
</dbReference>
<comment type="catalytic activity">
    <reaction evidence="4 5">
        <text>(2R)-2-phosphoglycerate = (2R)-3-phosphoglycerate</text>
        <dbReference type="Rhea" id="RHEA:15901"/>
        <dbReference type="ChEBI" id="CHEBI:58272"/>
        <dbReference type="ChEBI" id="CHEBI:58289"/>
        <dbReference type="EC" id="5.4.2.11"/>
    </reaction>
</comment>
<dbReference type="InterPro" id="IPR029033">
    <property type="entry name" value="His_PPase_superfam"/>
</dbReference>
<dbReference type="Pfam" id="PF00300">
    <property type="entry name" value="His_Phos_1"/>
    <property type="match status" value="1"/>
</dbReference>
<evidence type="ECO:0000256" key="3">
    <source>
        <dbReference type="ARBA" id="ARBA00023235"/>
    </source>
</evidence>
<evidence type="ECO:0000313" key="6">
    <source>
        <dbReference type="EMBL" id="OAQ56257.1"/>
    </source>
</evidence>
<dbReference type="AlphaFoldDB" id="A0A179ESQ5"/>
<gene>
    <name evidence="4 6" type="primary">gpmA</name>
    <name evidence="6" type="ORF">A6E74_02260</name>
</gene>
<feature type="binding site" evidence="4">
    <location>
        <begin position="86"/>
        <end position="89"/>
    </location>
    <ligand>
        <name>substrate</name>
    </ligand>
</feature>
<feature type="active site" description="Tele-phosphohistidine intermediate" evidence="4">
    <location>
        <position position="8"/>
    </location>
</feature>
<comment type="caution">
    <text evidence="6">The sequence shown here is derived from an EMBL/GenBank/DDBJ whole genome shotgun (WGS) entry which is preliminary data.</text>
</comment>
<dbReference type="GeneID" id="77487078"/>
<feature type="active site" description="Proton donor/acceptor" evidence="4">
    <location>
        <position position="86"/>
    </location>
</feature>
<name>A0A179ESQ5_ENTTH</name>
<dbReference type="GO" id="GO:0006094">
    <property type="term" value="P:gluconeogenesis"/>
    <property type="evidence" value="ECO:0007669"/>
    <property type="project" value="UniProtKB-UniRule"/>
</dbReference>
<evidence type="ECO:0000313" key="7">
    <source>
        <dbReference type="Proteomes" id="UP000078516"/>
    </source>
</evidence>
<evidence type="ECO:0000256" key="1">
    <source>
        <dbReference type="ARBA" id="ARBA00006717"/>
    </source>
</evidence>
<keyword evidence="3 4" id="KW-0413">Isomerase</keyword>
<comment type="pathway">
    <text evidence="4 5">Carbohydrate degradation; glycolysis; pyruvate from D-glyceraldehyde 3-phosphate: step 3/5.</text>
</comment>
<feature type="binding site" evidence="4">
    <location>
        <begin position="113"/>
        <end position="114"/>
    </location>
    <ligand>
        <name>substrate</name>
    </ligand>
</feature>
<protein>
    <recommendedName>
        <fullName evidence="4 5">2,3-bisphosphoglycerate-dependent phosphoglycerate mutase</fullName>
        <shortName evidence="4">BPG-dependent PGAM</shortName>
        <shortName evidence="4">PGAM</shortName>
        <shortName evidence="4">Phosphoglyceromutase</shortName>
        <shortName evidence="4">dPGM</shortName>
        <ecNumber evidence="4 5">5.4.2.11</ecNumber>
    </recommendedName>
</protein>
<evidence type="ECO:0000256" key="2">
    <source>
        <dbReference type="ARBA" id="ARBA00023152"/>
    </source>
</evidence>
<comment type="similarity">
    <text evidence="1 4">Belongs to the phosphoglycerate mutase family. BPG-dependent PGAM subfamily.</text>
</comment>
<dbReference type="Proteomes" id="UP000078516">
    <property type="component" value="Unassembled WGS sequence"/>
</dbReference>
<dbReference type="PANTHER" id="PTHR11931">
    <property type="entry name" value="PHOSPHOGLYCERATE MUTASE"/>
    <property type="match status" value="1"/>
</dbReference>
<dbReference type="PROSITE" id="PS00175">
    <property type="entry name" value="PG_MUTASE"/>
    <property type="match status" value="1"/>
</dbReference>
<dbReference type="EC" id="5.4.2.11" evidence="4 5"/>
<dbReference type="PIRSF" id="PIRSF000709">
    <property type="entry name" value="6PFK_2-Ptase"/>
    <property type="match status" value="1"/>
</dbReference>
<dbReference type="InterPro" id="IPR001345">
    <property type="entry name" value="PG/BPGM_mutase_AS"/>
</dbReference>
<dbReference type="NCBIfam" id="TIGR01258">
    <property type="entry name" value="pgm_1"/>
    <property type="match status" value="1"/>
</dbReference>
<feature type="binding site" evidence="4">
    <location>
        <position position="97"/>
    </location>
    <ligand>
        <name>substrate</name>
    </ligand>
</feature>
<organism evidence="6 7">
    <name type="scientific">Enterococcus thailandicus</name>
    <dbReference type="NCBI Taxonomy" id="417368"/>
    <lineage>
        <taxon>Bacteria</taxon>
        <taxon>Bacillati</taxon>
        <taxon>Bacillota</taxon>
        <taxon>Bacilli</taxon>
        <taxon>Lactobacillales</taxon>
        <taxon>Enterococcaceae</taxon>
        <taxon>Enterococcus</taxon>
    </lineage>
</organism>
<dbReference type="EMBL" id="LWMN01000010">
    <property type="protein sequence ID" value="OAQ56257.1"/>
    <property type="molecule type" value="Genomic_DNA"/>
</dbReference>
<keyword evidence="7" id="KW-1185">Reference proteome</keyword>
<evidence type="ECO:0000256" key="4">
    <source>
        <dbReference type="HAMAP-Rule" id="MF_01039"/>
    </source>
</evidence>
<dbReference type="UniPathway" id="UPA00109">
    <property type="reaction ID" value="UER00186"/>
</dbReference>
<dbReference type="Gene3D" id="3.40.50.1240">
    <property type="entry name" value="Phosphoglycerate mutase-like"/>
    <property type="match status" value="1"/>
</dbReference>
<dbReference type="KEGG" id="eth:CK496_05430"/>
<dbReference type="SMART" id="SM00855">
    <property type="entry name" value="PGAM"/>
    <property type="match status" value="1"/>
</dbReference>
<feature type="binding site" evidence="4">
    <location>
        <begin position="177"/>
        <end position="178"/>
    </location>
    <ligand>
        <name>substrate</name>
    </ligand>
</feature>
<dbReference type="InterPro" id="IPR013078">
    <property type="entry name" value="His_Pase_superF_clade-1"/>
</dbReference>
<dbReference type="HAMAP" id="MF_01039">
    <property type="entry name" value="PGAM_GpmA"/>
    <property type="match status" value="1"/>
</dbReference>
<dbReference type="InterPro" id="IPR005952">
    <property type="entry name" value="Phosphogly_mut1"/>
</dbReference>
<dbReference type="RefSeq" id="WP_067481754.1">
    <property type="nucleotide sequence ID" value="NZ_BSWU01000001.1"/>
</dbReference>
<sequence>MKMVLLRHGESEANFMNYWTGWLDVALTAKGMQQASQAGNKMKEAGLEFDAVYTSVLKRAIKTSQFALEEMGQLWIPITKTWRLNERHYGELVGKNKDEMKDIYGAEQVKIWRRAYREVPPLAKENQFDRRYDFLDPRLVSRGESLEMTVKRLIPLWEDSLAPRLREQQNLLVVGHGNSVRALTKYLEDVPEDLMDTIDIPNAQPIQYTFDEHLTIIDKKIL</sequence>
<feature type="binding site" evidence="4">
    <location>
        <begin position="20"/>
        <end position="21"/>
    </location>
    <ligand>
        <name>substrate</name>
    </ligand>
</feature>
<dbReference type="SUPFAM" id="SSF53254">
    <property type="entry name" value="Phosphoglycerate mutase-like"/>
    <property type="match status" value="1"/>
</dbReference>
<reference evidence="6 7" key="1">
    <citation type="submission" date="2016-04" db="EMBL/GenBank/DDBJ databases">
        <title>Draft genome of an Enterococcus thailandicus strain isolated from bovine feces.</title>
        <authorList>
            <person name="Beukers A.G."/>
            <person name="Zaheer R."/>
            <person name="Goji N."/>
            <person name="Cook S.R."/>
            <person name="Amoako K."/>
            <person name="Chaves A.V."/>
            <person name="Ward M.P."/>
            <person name="Mcallister T.A."/>
        </authorList>
    </citation>
    <scope>NUCLEOTIDE SEQUENCE [LARGE SCALE GENOMIC DNA]</scope>
    <source>
        <strain evidence="6 7">F0711D 46</strain>
    </source>
</reference>
<keyword evidence="2 4" id="KW-0324">Glycolysis</keyword>
<dbReference type="GO" id="GO:0006096">
    <property type="term" value="P:glycolytic process"/>
    <property type="evidence" value="ECO:0007669"/>
    <property type="project" value="UniProtKB-UniRule"/>
</dbReference>
<feature type="binding site" evidence="4">
    <location>
        <begin position="7"/>
        <end position="14"/>
    </location>
    <ligand>
        <name>substrate</name>
    </ligand>
</feature>
<proteinExistence type="inferred from homology"/>
<feature type="site" description="Transition state stabilizer" evidence="4">
    <location>
        <position position="176"/>
    </location>
</feature>
<feature type="binding site" evidence="4">
    <location>
        <position position="59"/>
    </location>
    <ligand>
        <name>substrate</name>
    </ligand>
</feature>
<comment type="function">
    <text evidence="4 5">Catalyzes the interconversion of 2-phosphoglycerate and 3-phosphoglycerate.</text>
</comment>
<keyword evidence="4" id="KW-0312">Gluconeogenesis</keyword>
<dbReference type="CDD" id="cd07067">
    <property type="entry name" value="HP_PGM_like"/>
    <property type="match status" value="1"/>
</dbReference>
<evidence type="ECO:0000256" key="5">
    <source>
        <dbReference type="RuleBase" id="RU004512"/>
    </source>
</evidence>
<accession>A0A179ESQ5</accession>